<dbReference type="SMART" id="SM00458">
    <property type="entry name" value="RICIN"/>
    <property type="match status" value="1"/>
</dbReference>
<reference evidence="6 7" key="1">
    <citation type="submission" date="2024-09" db="EMBL/GenBank/DDBJ databases">
        <authorList>
            <person name="Sun Q."/>
            <person name="Mori K."/>
        </authorList>
    </citation>
    <scope>NUCLEOTIDE SEQUENCE [LARGE SCALE GENOMIC DNA]</scope>
    <source>
        <strain evidence="6 7">CCM 7759</strain>
    </source>
</reference>
<dbReference type="Proteomes" id="UP001589776">
    <property type="component" value="Unassembled WGS sequence"/>
</dbReference>
<dbReference type="InterPro" id="IPR000772">
    <property type="entry name" value="Ricin_B_lectin"/>
</dbReference>
<proteinExistence type="inferred from homology"/>
<accession>A0ABV6DRW3</accession>
<name>A0ABV6DRW3_9BACL</name>
<sequence length="335" mass="36664">MDGDYTYHGSFRPLGYDSRDMTVYNDNGTAYLISATRVNADLNVYKLTPDFLSVDSLVATLWPGQYREAPAVFKRNGVYFLVTSGATGWTPNQQKYATSTSMTGTWSALANVGDARTYDSQTAYVIPVEGSSTTSYLYLGDQWAGAWGGKVMESKYVWLPLTFPTNTTMSMAWWDQVSIDTATGTVSGSNAPIDSASFYRLVNRKSGKVLWPTGGSAANGADIEQNPDTGLASQDWQFVSAGNGYYKIKNRSSGKVLGPTNGSTEDGAIVEQYDDGGWTSQHWQLVRHGAFYKIINRNSGKLLEILGESNADGADADQWPDNGKVHQHWQIVIPN</sequence>
<evidence type="ECO:0000259" key="5">
    <source>
        <dbReference type="SMART" id="SM00458"/>
    </source>
</evidence>
<evidence type="ECO:0000313" key="7">
    <source>
        <dbReference type="Proteomes" id="UP001589776"/>
    </source>
</evidence>
<dbReference type="InterPro" id="IPR035992">
    <property type="entry name" value="Ricin_B-like_lectins"/>
</dbReference>
<protein>
    <submittedName>
        <fullName evidence="6">RICIN domain-containing protein</fullName>
    </submittedName>
</protein>
<dbReference type="PANTHER" id="PTHR22925:SF3">
    <property type="entry name" value="GLYCOSYL HYDROLASE FAMILY PROTEIN 43"/>
    <property type="match status" value="1"/>
</dbReference>
<organism evidence="6 7">
    <name type="scientific">Paenibacillus chartarius</name>
    <dbReference type="NCBI Taxonomy" id="747481"/>
    <lineage>
        <taxon>Bacteria</taxon>
        <taxon>Bacillati</taxon>
        <taxon>Bacillota</taxon>
        <taxon>Bacilli</taxon>
        <taxon>Bacillales</taxon>
        <taxon>Paenibacillaceae</taxon>
        <taxon>Paenibacillus</taxon>
    </lineage>
</organism>
<dbReference type="InterPro" id="IPR006710">
    <property type="entry name" value="Glyco_hydro_43"/>
</dbReference>
<comment type="similarity">
    <text evidence="1 4">Belongs to the glycosyl hydrolase 43 family.</text>
</comment>
<evidence type="ECO:0000256" key="3">
    <source>
        <dbReference type="ARBA" id="ARBA00023295"/>
    </source>
</evidence>
<keyword evidence="7" id="KW-1185">Reference proteome</keyword>
<keyword evidence="3 4" id="KW-0326">Glycosidase</keyword>
<evidence type="ECO:0000313" key="6">
    <source>
        <dbReference type="EMBL" id="MFC0215392.1"/>
    </source>
</evidence>
<dbReference type="PROSITE" id="PS50231">
    <property type="entry name" value="RICIN_B_LECTIN"/>
    <property type="match status" value="1"/>
</dbReference>
<dbReference type="Pfam" id="PF04616">
    <property type="entry name" value="Glyco_hydro_43"/>
    <property type="match status" value="1"/>
</dbReference>
<dbReference type="Gene3D" id="2.80.10.50">
    <property type="match status" value="1"/>
</dbReference>
<dbReference type="EMBL" id="JBHLWN010000093">
    <property type="protein sequence ID" value="MFC0215392.1"/>
    <property type="molecule type" value="Genomic_DNA"/>
</dbReference>
<dbReference type="InterPro" id="IPR023296">
    <property type="entry name" value="Glyco_hydro_beta-prop_sf"/>
</dbReference>
<dbReference type="PANTHER" id="PTHR22925">
    <property type="entry name" value="GLYCOSYL HYDROLASE 43 FAMILY MEMBER"/>
    <property type="match status" value="1"/>
</dbReference>
<dbReference type="Gene3D" id="2.115.10.20">
    <property type="entry name" value="Glycosyl hydrolase domain, family 43"/>
    <property type="match status" value="1"/>
</dbReference>
<dbReference type="RefSeq" id="WP_377472843.1">
    <property type="nucleotide sequence ID" value="NZ_JBHLWN010000093.1"/>
</dbReference>
<gene>
    <name evidence="6" type="ORF">ACFFK0_23645</name>
</gene>
<feature type="domain" description="Ricin B lectin" evidence="5">
    <location>
        <begin position="196"/>
        <end position="332"/>
    </location>
</feature>
<dbReference type="Pfam" id="PF14200">
    <property type="entry name" value="RicinB_lectin_2"/>
    <property type="match status" value="2"/>
</dbReference>
<dbReference type="SUPFAM" id="SSF50370">
    <property type="entry name" value="Ricin B-like lectins"/>
    <property type="match status" value="1"/>
</dbReference>
<keyword evidence="2 4" id="KW-0378">Hydrolase</keyword>
<dbReference type="SUPFAM" id="SSF75005">
    <property type="entry name" value="Arabinanase/levansucrase/invertase"/>
    <property type="match status" value="1"/>
</dbReference>
<evidence type="ECO:0000256" key="2">
    <source>
        <dbReference type="ARBA" id="ARBA00022801"/>
    </source>
</evidence>
<evidence type="ECO:0000256" key="4">
    <source>
        <dbReference type="RuleBase" id="RU361187"/>
    </source>
</evidence>
<evidence type="ECO:0000256" key="1">
    <source>
        <dbReference type="ARBA" id="ARBA00009865"/>
    </source>
</evidence>
<comment type="caution">
    <text evidence="6">The sequence shown here is derived from an EMBL/GenBank/DDBJ whole genome shotgun (WGS) entry which is preliminary data.</text>
</comment>